<dbReference type="Gene3D" id="1.10.10.10">
    <property type="entry name" value="Winged helix-like DNA-binding domain superfamily/Winged helix DNA-binding domain"/>
    <property type="match status" value="1"/>
</dbReference>
<evidence type="ECO:0000313" key="6">
    <source>
        <dbReference type="Proteomes" id="UP001623661"/>
    </source>
</evidence>
<dbReference type="PROSITE" id="PS50995">
    <property type="entry name" value="HTH_MARR_2"/>
    <property type="match status" value="1"/>
</dbReference>
<organism evidence="5 6">
    <name type="scientific">Candidatus Clostridium radicumherbarum</name>
    <dbReference type="NCBI Taxonomy" id="3381662"/>
    <lineage>
        <taxon>Bacteria</taxon>
        <taxon>Bacillati</taxon>
        <taxon>Bacillota</taxon>
        <taxon>Clostridia</taxon>
        <taxon>Eubacteriales</taxon>
        <taxon>Clostridiaceae</taxon>
        <taxon>Clostridium</taxon>
    </lineage>
</organism>
<reference evidence="5 6" key="1">
    <citation type="submission" date="2024-11" db="EMBL/GenBank/DDBJ databases">
        <authorList>
            <person name="Heng Y.C."/>
            <person name="Lim A.C.H."/>
            <person name="Lee J.K.Y."/>
            <person name="Kittelmann S."/>
        </authorList>
    </citation>
    <scope>NUCLEOTIDE SEQUENCE [LARGE SCALE GENOMIC DNA]</scope>
    <source>
        <strain evidence="5 6">WILCCON 0202</strain>
    </source>
</reference>
<keyword evidence="2" id="KW-0238">DNA-binding</keyword>
<sequence>MDTEEVNEGVRVIKVIKKVMHVFKQKMGGCFKEMNLTGTQGMLIGTLTHHGKMKVSDLSETLGLSNSTVSGILDRLENQSLVERIRSKEDRRVVYVDVTTKCRKTFKDQHAEINTMFQNMINKATPEELNVIFKGLDTLEKVIEREEE</sequence>
<dbReference type="InterPro" id="IPR011991">
    <property type="entry name" value="ArsR-like_HTH"/>
</dbReference>
<name>A0ABW8TYS1_9CLOT</name>
<dbReference type="EMBL" id="JBJHZY010000005">
    <property type="protein sequence ID" value="MFL0270025.1"/>
    <property type="molecule type" value="Genomic_DNA"/>
</dbReference>
<evidence type="ECO:0000259" key="4">
    <source>
        <dbReference type="PROSITE" id="PS50995"/>
    </source>
</evidence>
<dbReference type="CDD" id="cd00090">
    <property type="entry name" value="HTH_ARSR"/>
    <property type="match status" value="1"/>
</dbReference>
<dbReference type="InterPro" id="IPR000835">
    <property type="entry name" value="HTH_MarR-typ"/>
</dbReference>
<dbReference type="SMART" id="SM00347">
    <property type="entry name" value="HTH_MARR"/>
    <property type="match status" value="1"/>
</dbReference>
<dbReference type="InterPro" id="IPR036388">
    <property type="entry name" value="WH-like_DNA-bd_sf"/>
</dbReference>
<keyword evidence="3" id="KW-0804">Transcription</keyword>
<dbReference type="SUPFAM" id="SSF46785">
    <property type="entry name" value="Winged helix' DNA-binding domain"/>
    <property type="match status" value="1"/>
</dbReference>
<evidence type="ECO:0000256" key="1">
    <source>
        <dbReference type="ARBA" id="ARBA00023015"/>
    </source>
</evidence>
<evidence type="ECO:0000256" key="2">
    <source>
        <dbReference type="ARBA" id="ARBA00023125"/>
    </source>
</evidence>
<gene>
    <name evidence="5" type="ORF">ACJDUH_18260</name>
</gene>
<dbReference type="InterPro" id="IPR036390">
    <property type="entry name" value="WH_DNA-bd_sf"/>
</dbReference>
<dbReference type="Pfam" id="PF01047">
    <property type="entry name" value="MarR"/>
    <property type="match status" value="1"/>
</dbReference>
<feature type="domain" description="HTH marR-type" evidence="4">
    <location>
        <begin position="1"/>
        <end position="141"/>
    </location>
</feature>
<protein>
    <submittedName>
        <fullName evidence="5">MarR family winged helix-turn-helix transcriptional regulator</fullName>
    </submittedName>
</protein>
<keyword evidence="1" id="KW-0805">Transcription regulation</keyword>
<keyword evidence="6" id="KW-1185">Reference proteome</keyword>
<dbReference type="PANTHER" id="PTHR42756:SF1">
    <property type="entry name" value="TRANSCRIPTIONAL REPRESSOR OF EMRAB OPERON"/>
    <property type="match status" value="1"/>
</dbReference>
<dbReference type="PANTHER" id="PTHR42756">
    <property type="entry name" value="TRANSCRIPTIONAL REGULATOR, MARR"/>
    <property type="match status" value="1"/>
</dbReference>
<accession>A0ABW8TYS1</accession>
<dbReference type="PRINTS" id="PR00598">
    <property type="entry name" value="HTHMARR"/>
</dbReference>
<dbReference type="RefSeq" id="WP_406766651.1">
    <property type="nucleotide sequence ID" value="NZ_JBJHZY010000005.1"/>
</dbReference>
<evidence type="ECO:0000256" key="3">
    <source>
        <dbReference type="ARBA" id="ARBA00023163"/>
    </source>
</evidence>
<dbReference type="Proteomes" id="UP001623661">
    <property type="component" value="Unassembled WGS sequence"/>
</dbReference>
<comment type="caution">
    <text evidence="5">The sequence shown here is derived from an EMBL/GenBank/DDBJ whole genome shotgun (WGS) entry which is preliminary data.</text>
</comment>
<evidence type="ECO:0000313" key="5">
    <source>
        <dbReference type="EMBL" id="MFL0270025.1"/>
    </source>
</evidence>
<proteinExistence type="predicted"/>